<evidence type="ECO:0000256" key="1">
    <source>
        <dbReference type="ARBA" id="ARBA00004711"/>
    </source>
</evidence>
<dbReference type="GO" id="GO:0008270">
    <property type="term" value="F:zinc ion binding"/>
    <property type="evidence" value="ECO:0007669"/>
    <property type="project" value="UniProtKB-KW"/>
</dbReference>
<sequence length="789" mass="86856">MATRQRQRLTVTGMVQGVGFRPFVYSLAQRLGLAGFVRNDSRGVAIEVEGPAEALARFRERLQAEAPPLARIERVSVEELPPRQETAFVIAPSQESSERTTLVSPDVATCAECLRELFDPTDRRYRYPFINCTNCGPRFTIIQDVPYDREQTTMRVFAMCPACRAEYDNPADRRFHAQPNACPRCGPQVRLELWTAEEPGLSACGAAEATPIEQVAQLLAQGAIVAIKGLGGYHLACDALNAVAVQRLRRRKHREAKPFALMVPDLETARRLCFVSEGEAALLQSPRRPIVLLEQRPAAPIAPDVAPGYRTLGLMLPYTPLHHLLLRAFAQVMPAERPPVLVMTSGNRSEEPIAYRDDDARQRLAGIADGMLSHNRLIHMRCDDSVTRLAAGGEQLFRRSRGYVPEPIPLAFDLPRPLLACGGHLKNTFCLGKGRQAFVGQHIGDLENLETLASFREGIRHFQRLFDIVPEAVAYDLHPDYLATRYALDSDIEQRIGVQHHHAHIASVLAEHGLSGPIIGIAADGTGYGTDGAIWGGEILLADLWGFERLAHLAYVPLPGGEQAVRQPWRMAAVYLARAYGERFLTLNIPFTRRLDRSTWRILTQMIERGLNSPLTSSLGRLFDAVAAILGLRDEVLYEGQAAIELEMLASSLPPDEQPPYPYALLRSGQGPLQIDVSPLLSALVEDLQRGGEVARLARRFHRSLVAIFVDLCQRIREVCGLSQVALSGGVFQNRLLLESLVAELEASGFAVYLNRRVPPNDGGLSLGQLAVAAARLAAESGSSTVPAR</sequence>
<feature type="domain" description="YrdC-like" evidence="11">
    <location>
        <begin position="209"/>
        <end position="402"/>
    </location>
</feature>
<keyword evidence="5" id="KW-0863">Zinc-finger</keyword>
<evidence type="ECO:0000313" key="12">
    <source>
        <dbReference type="EMBL" id="RAQ96413.1"/>
    </source>
</evidence>
<keyword evidence="6" id="KW-0862">Zinc</keyword>
<feature type="active site" evidence="9">
    <location>
        <position position="39"/>
    </location>
</feature>
<dbReference type="InterPro" id="IPR011125">
    <property type="entry name" value="Znf_HypF"/>
</dbReference>
<dbReference type="InterPro" id="IPR017945">
    <property type="entry name" value="DHBP_synth_RibB-like_a/b_dom"/>
</dbReference>
<dbReference type="PANTHER" id="PTHR42959:SF1">
    <property type="entry name" value="CARBAMOYLTRANSFERASE HYPF"/>
    <property type="match status" value="1"/>
</dbReference>
<keyword evidence="9" id="KW-0378">Hydrolase</keyword>
<dbReference type="NCBIfam" id="TIGR00143">
    <property type="entry name" value="hypF"/>
    <property type="match status" value="1"/>
</dbReference>
<comment type="pathway">
    <text evidence="1">Protein modification; [NiFe] hydrogenase maturation.</text>
</comment>
<keyword evidence="13" id="KW-1185">Reference proteome</keyword>
<evidence type="ECO:0000256" key="5">
    <source>
        <dbReference type="ARBA" id="ARBA00022771"/>
    </source>
</evidence>
<dbReference type="SUPFAM" id="SSF54975">
    <property type="entry name" value="Acylphosphatase/BLUF domain-like"/>
    <property type="match status" value="1"/>
</dbReference>
<dbReference type="UniPathway" id="UPA00335"/>
<comment type="catalytic activity">
    <reaction evidence="7">
        <text>C-terminal L-cysteinyl-[HypE protein] + carbamoyl phosphate + ATP + H2O = C-terminal S-carboxamide-L-cysteinyl-[HypE protein] + AMP + phosphate + diphosphate + H(+)</text>
        <dbReference type="Rhea" id="RHEA:55636"/>
        <dbReference type="Rhea" id="RHEA-COMP:14247"/>
        <dbReference type="Rhea" id="RHEA-COMP:14392"/>
        <dbReference type="ChEBI" id="CHEBI:15377"/>
        <dbReference type="ChEBI" id="CHEBI:15378"/>
        <dbReference type="ChEBI" id="CHEBI:30616"/>
        <dbReference type="ChEBI" id="CHEBI:33019"/>
        <dbReference type="ChEBI" id="CHEBI:43474"/>
        <dbReference type="ChEBI" id="CHEBI:58228"/>
        <dbReference type="ChEBI" id="CHEBI:76913"/>
        <dbReference type="ChEBI" id="CHEBI:139126"/>
        <dbReference type="ChEBI" id="CHEBI:456215"/>
    </reaction>
</comment>
<accession>A0A328VLD1</accession>
<dbReference type="InterPro" id="IPR017968">
    <property type="entry name" value="Acylphosphatase_CS"/>
</dbReference>
<evidence type="ECO:0000256" key="8">
    <source>
        <dbReference type="PIRNR" id="PIRNR006256"/>
    </source>
</evidence>
<dbReference type="FunFam" id="3.30.420.40:FF:000124">
    <property type="entry name" value="Carbamoyltransferase HypF"/>
    <property type="match status" value="1"/>
</dbReference>
<evidence type="ECO:0000313" key="13">
    <source>
        <dbReference type="Proteomes" id="UP000248706"/>
    </source>
</evidence>
<proteinExistence type="inferred from homology"/>
<dbReference type="Pfam" id="PF17788">
    <property type="entry name" value="HypF_C"/>
    <property type="match status" value="1"/>
</dbReference>
<feature type="active site" evidence="9">
    <location>
        <position position="21"/>
    </location>
</feature>
<evidence type="ECO:0000256" key="2">
    <source>
        <dbReference type="ARBA" id="ARBA00008097"/>
    </source>
</evidence>
<comment type="caution">
    <text evidence="12">The sequence shown here is derived from an EMBL/GenBank/DDBJ whole genome shotgun (WGS) entry which is preliminary data.</text>
</comment>
<keyword evidence="4" id="KW-0479">Metal-binding</keyword>
<dbReference type="Gene3D" id="3.30.420.360">
    <property type="match status" value="1"/>
</dbReference>
<protein>
    <recommendedName>
        <fullName evidence="8">Carbamoyltransferase</fullName>
        <ecNumber evidence="8">6.2.-.-</ecNumber>
    </recommendedName>
</protein>
<evidence type="ECO:0000256" key="3">
    <source>
        <dbReference type="ARBA" id="ARBA00022598"/>
    </source>
</evidence>
<dbReference type="Proteomes" id="UP000248706">
    <property type="component" value="Unassembled WGS sequence"/>
</dbReference>
<comment type="similarity">
    <text evidence="2 8">Belongs to the carbamoyltransferase HypF family.</text>
</comment>
<evidence type="ECO:0000259" key="11">
    <source>
        <dbReference type="PROSITE" id="PS51163"/>
    </source>
</evidence>
<gene>
    <name evidence="12" type="ORF">A4R35_12775</name>
</gene>
<dbReference type="EC" id="6.2.-.-" evidence="8"/>
<dbReference type="InterPro" id="IPR051060">
    <property type="entry name" value="Carbamoyltrans_HypF-like"/>
</dbReference>
<dbReference type="Pfam" id="PF00708">
    <property type="entry name" value="Acylphosphatase"/>
    <property type="match status" value="1"/>
</dbReference>
<reference evidence="12 13" key="1">
    <citation type="submission" date="2016-08" db="EMBL/GenBank/DDBJ databases">
        <title>Analysis of Carbohydrate Active Enzymes in Thermogemmatispora T81 Reveals Carbohydrate Degradation Ability.</title>
        <authorList>
            <person name="Tomazini A."/>
            <person name="Lal S."/>
            <person name="Stott M."/>
            <person name="Henrissat B."/>
            <person name="Polikarpov I."/>
            <person name="Sparling R."/>
            <person name="Levin D.B."/>
        </authorList>
    </citation>
    <scope>NUCLEOTIDE SEQUENCE [LARGE SCALE GENOMIC DNA]</scope>
    <source>
        <strain evidence="12 13">T81</strain>
    </source>
</reference>
<evidence type="ECO:0000256" key="6">
    <source>
        <dbReference type="ARBA" id="ARBA00022833"/>
    </source>
</evidence>
<dbReference type="Gene3D" id="3.90.870.50">
    <property type="match status" value="1"/>
</dbReference>
<dbReference type="Gene3D" id="3.30.110.120">
    <property type="match status" value="1"/>
</dbReference>
<keyword evidence="3" id="KW-0436">Ligase</keyword>
<dbReference type="PROSITE" id="PS51160">
    <property type="entry name" value="ACYLPHOSPHATASE_3"/>
    <property type="match status" value="1"/>
</dbReference>
<comment type="catalytic activity">
    <reaction evidence="9">
        <text>an acyl phosphate + H2O = a carboxylate + phosphate + H(+)</text>
        <dbReference type="Rhea" id="RHEA:14965"/>
        <dbReference type="ChEBI" id="CHEBI:15377"/>
        <dbReference type="ChEBI" id="CHEBI:15378"/>
        <dbReference type="ChEBI" id="CHEBI:29067"/>
        <dbReference type="ChEBI" id="CHEBI:43474"/>
        <dbReference type="ChEBI" id="CHEBI:59918"/>
        <dbReference type="EC" id="3.6.1.7"/>
    </reaction>
</comment>
<dbReference type="InterPro" id="IPR006070">
    <property type="entry name" value="Sua5-like_dom"/>
</dbReference>
<dbReference type="OrthoDB" id="9808093at2"/>
<dbReference type="InterPro" id="IPR001792">
    <property type="entry name" value="Acylphosphatase-like_dom"/>
</dbReference>
<dbReference type="Pfam" id="PF22521">
    <property type="entry name" value="HypF_C_2"/>
    <property type="match status" value="1"/>
</dbReference>
<dbReference type="Gene3D" id="3.30.420.40">
    <property type="match status" value="1"/>
</dbReference>
<dbReference type="InterPro" id="IPR055128">
    <property type="entry name" value="HypF_C_2"/>
</dbReference>
<dbReference type="GO" id="GO:0051604">
    <property type="term" value="P:protein maturation"/>
    <property type="evidence" value="ECO:0007669"/>
    <property type="project" value="TreeGrafter"/>
</dbReference>
<evidence type="ECO:0000256" key="7">
    <source>
        <dbReference type="ARBA" id="ARBA00048220"/>
    </source>
</evidence>
<dbReference type="Pfam" id="PF01300">
    <property type="entry name" value="Sua5_yciO_yrdC"/>
    <property type="match status" value="1"/>
</dbReference>
<dbReference type="PROSITE" id="PS00150">
    <property type="entry name" value="ACYLPHOSPHATASE_1"/>
    <property type="match status" value="1"/>
</dbReference>
<evidence type="ECO:0000256" key="9">
    <source>
        <dbReference type="PROSITE-ProRule" id="PRU00520"/>
    </source>
</evidence>
<dbReference type="InterPro" id="IPR036046">
    <property type="entry name" value="Acylphosphatase-like_dom_sf"/>
</dbReference>
<dbReference type="SUPFAM" id="SSF55821">
    <property type="entry name" value="YrdC/RibB"/>
    <property type="match status" value="1"/>
</dbReference>
<dbReference type="InterPro" id="IPR041440">
    <property type="entry name" value="HypF_C"/>
</dbReference>
<feature type="domain" description="Acylphosphatase-like" evidence="10">
    <location>
        <begin position="6"/>
        <end position="92"/>
    </location>
</feature>
<dbReference type="PROSITE" id="PS51163">
    <property type="entry name" value="YRDC"/>
    <property type="match status" value="1"/>
</dbReference>
<dbReference type="GO" id="GO:0016874">
    <property type="term" value="F:ligase activity"/>
    <property type="evidence" value="ECO:0007669"/>
    <property type="project" value="UniProtKB-UniRule"/>
</dbReference>
<dbReference type="AlphaFoldDB" id="A0A328VLD1"/>
<dbReference type="InterPro" id="IPR004421">
    <property type="entry name" value="Carbamoyltransferase_HypF"/>
</dbReference>
<dbReference type="GO" id="GO:0003725">
    <property type="term" value="F:double-stranded RNA binding"/>
    <property type="evidence" value="ECO:0007669"/>
    <property type="project" value="InterPro"/>
</dbReference>
<dbReference type="GO" id="GO:0003998">
    <property type="term" value="F:acylphosphatase activity"/>
    <property type="evidence" value="ECO:0007669"/>
    <property type="project" value="UniProtKB-EC"/>
</dbReference>
<evidence type="ECO:0000259" key="10">
    <source>
        <dbReference type="PROSITE" id="PS51160"/>
    </source>
</evidence>
<evidence type="ECO:0000256" key="4">
    <source>
        <dbReference type="ARBA" id="ARBA00022723"/>
    </source>
</evidence>
<dbReference type="GO" id="GO:0016743">
    <property type="term" value="F:carboxyl- or carbamoyltransferase activity"/>
    <property type="evidence" value="ECO:0007669"/>
    <property type="project" value="UniProtKB-UniRule"/>
</dbReference>
<dbReference type="Pfam" id="PF07503">
    <property type="entry name" value="zf-HYPF"/>
    <property type="match status" value="2"/>
</dbReference>
<dbReference type="PIRSF" id="PIRSF006256">
    <property type="entry name" value="CMPcnvr_hdrg_mat"/>
    <property type="match status" value="1"/>
</dbReference>
<dbReference type="EMBL" id="MCIF01000002">
    <property type="protein sequence ID" value="RAQ96413.1"/>
    <property type="molecule type" value="Genomic_DNA"/>
</dbReference>
<name>A0A328VLD1_9CHLR</name>
<keyword evidence="12" id="KW-0808">Transferase</keyword>
<dbReference type="PANTHER" id="PTHR42959">
    <property type="entry name" value="CARBAMOYLTRANSFERASE"/>
    <property type="match status" value="1"/>
</dbReference>
<organism evidence="12 13">
    <name type="scientific">Thermogemmatispora tikiterensis</name>
    <dbReference type="NCBI Taxonomy" id="1825093"/>
    <lineage>
        <taxon>Bacteria</taxon>
        <taxon>Bacillati</taxon>
        <taxon>Chloroflexota</taxon>
        <taxon>Ktedonobacteria</taxon>
        <taxon>Thermogemmatisporales</taxon>
        <taxon>Thermogemmatisporaceae</taxon>
        <taxon>Thermogemmatispora</taxon>
    </lineage>
</organism>